<organism evidence="1 2">
    <name type="scientific">Tsukamurella soli</name>
    <dbReference type="NCBI Taxonomy" id="644556"/>
    <lineage>
        <taxon>Bacteria</taxon>
        <taxon>Bacillati</taxon>
        <taxon>Actinomycetota</taxon>
        <taxon>Actinomycetes</taxon>
        <taxon>Mycobacteriales</taxon>
        <taxon>Tsukamurellaceae</taxon>
        <taxon>Tsukamurella</taxon>
    </lineage>
</organism>
<reference evidence="2" key="1">
    <citation type="journal article" date="2019" name="Int. J. Syst. Evol. Microbiol.">
        <title>The Global Catalogue of Microorganisms (GCM) 10K type strain sequencing project: providing services to taxonomists for standard genome sequencing and annotation.</title>
        <authorList>
            <consortium name="The Broad Institute Genomics Platform"/>
            <consortium name="The Broad Institute Genome Sequencing Center for Infectious Disease"/>
            <person name="Wu L."/>
            <person name="Ma J."/>
        </authorList>
    </citation>
    <scope>NUCLEOTIDE SEQUENCE [LARGE SCALE GENOMIC DNA]</scope>
    <source>
        <strain evidence="2">JCM 17688</strain>
    </source>
</reference>
<keyword evidence="2" id="KW-1185">Reference proteome</keyword>
<gene>
    <name evidence="1" type="ORF">GCM10023147_36850</name>
</gene>
<dbReference type="Proteomes" id="UP001500635">
    <property type="component" value="Unassembled WGS sequence"/>
</dbReference>
<dbReference type="EMBL" id="BAABFR010000070">
    <property type="protein sequence ID" value="GAA4399457.1"/>
    <property type="molecule type" value="Genomic_DNA"/>
</dbReference>
<evidence type="ECO:0000313" key="1">
    <source>
        <dbReference type="EMBL" id="GAA4399457.1"/>
    </source>
</evidence>
<name>A0ABP8K2U1_9ACTN</name>
<protein>
    <submittedName>
        <fullName evidence="1">Uncharacterized protein</fullName>
    </submittedName>
</protein>
<proteinExistence type="predicted"/>
<evidence type="ECO:0000313" key="2">
    <source>
        <dbReference type="Proteomes" id="UP001500635"/>
    </source>
</evidence>
<accession>A0ABP8K2U1</accession>
<sequence>MAVEDRARQRDELWRGRLAAHSWVDWRDAADWAVRNDTGWTAVARRIGREAIAKLWPLPRRQRV</sequence>
<comment type="caution">
    <text evidence="1">The sequence shown here is derived from an EMBL/GenBank/DDBJ whole genome shotgun (WGS) entry which is preliminary data.</text>
</comment>